<comment type="caution">
    <text evidence="9">The sequence shown here is derived from an EMBL/GenBank/DDBJ whole genome shotgun (WGS) entry which is preliminary data.</text>
</comment>
<dbReference type="SUPFAM" id="SSF52540">
    <property type="entry name" value="P-loop containing nucleoside triphosphate hydrolases"/>
    <property type="match status" value="2"/>
</dbReference>
<proteinExistence type="predicted"/>
<feature type="compositionally biased region" description="Basic and acidic residues" evidence="6">
    <location>
        <begin position="682"/>
        <end position="698"/>
    </location>
</feature>
<dbReference type="SUPFAM" id="SSF90123">
    <property type="entry name" value="ABC transporter transmembrane region"/>
    <property type="match status" value="1"/>
</dbReference>
<feature type="region of interest" description="Disordered" evidence="6">
    <location>
        <begin position="665"/>
        <end position="698"/>
    </location>
</feature>
<gene>
    <name evidence="9" type="ORF">GGI25_005001</name>
</gene>
<evidence type="ECO:0000256" key="1">
    <source>
        <dbReference type="ARBA" id="ARBA00022692"/>
    </source>
</evidence>
<dbReference type="GO" id="GO:0042626">
    <property type="term" value="F:ATPase-coupled transmembrane transporter activity"/>
    <property type="evidence" value="ECO:0007669"/>
    <property type="project" value="TreeGrafter"/>
</dbReference>
<evidence type="ECO:0000256" key="6">
    <source>
        <dbReference type="SAM" id="MobiDB-lite"/>
    </source>
</evidence>
<evidence type="ECO:0000256" key="7">
    <source>
        <dbReference type="SAM" id="Phobius"/>
    </source>
</evidence>
<dbReference type="SMART" id="SM00382">
    <property type="entry name" value="AAA"/>
    <property type="match status" value="2"/>
</dbReference>
<dbReference type="GO" id="GO:0016887">
    <property type="term" value="F:ATP hydrolysis activity"/>
    <property type="evidence" value="ECO:0007669"/>
    <property type="project" value="InterPro"/>
</dbReference>
<organism evidence="9 10">
    <name type="scientific">Coemansia spiralis</name>
    <dbReference type="NCBI Taxonomy" id="417178"/>
    <lineage>
        <taxon>Eukaryota</taxon>
        <taxon>Fungi</taxon>
        <taxon>Fungi incertae sedis</taxon>
        <taxon>Zoopagomycota</taxon>
        <taxon>Kickxellomycotina</taxon>
        <taxon>Kickxellomycetes</taxon>
        <taxon>Kickxellales</taxon>
        <taxon>Kickxellaceae</taxon>
        <taxon>Coemansia</taxon>
    </lineage>
</organism>
<dbReference type="OrthoDB" id="5547743at2759"/>
<keyword evidence="2" id="KW-0547">Nucleotide-binding</keyword>
<dbReference type="PROSITE" id="PS50893">
    <property type="entry name" value="ABC_TRANSPORTER_2"/>
    <property type="match status" value="2"/>
</dbReference>
<dbReference type="PANTHER" id="PTHR24223">
    <property type="entry name" value="ATP-BINDING CASSETTE SUB-FAMILY C"/>
    <property type="match status" value="1"/>
</dbReference>
<dbReference type="InterPro" id="IPR003439">
    <property type="entry name" value="ABC_transporter-like_ATP-bd"/>
</dbReference>
<dbReference type="InterPro" id="IPR017871">
    <property type="entry name" value="ABC_transporter-like_CS"/>
</dbReference>
<feature type="transmembrane region" description="Helical" evidence="7">
    <location>
        <begin position="377"/>
        <end position="399"/>
    </location>
</feature>
<dbReference type="CDD" id="cd03244">
    <property type="entry name" value="ABCC_MRP_domain2"/>
    <property type="match status" value="1"/>
</dbReference>
<sequence length="1313" mass="146370">MLYVPLVADALILILGIYFAAKAISGTARTRPAPRRTLVMLLAAQLMGLEPTPRHVLKLGATLALAVVKHQADPLAHYLGLAFSIASIGALWPIHLLLAWLELTPTELGTLKTMLEDTLFFHPLRFLRGHPWPRIQRRFQMRTVMAEFTPDLTQPLFVCRAIARMAIIPYVPIFLVEQLLGLAANLEAMLLGRALAGSLLCLLGIPIMRVVQKQAVRVRNWRMAEHTRIAEAIELTVFEKPLSHGALRHRAVFGLSGYHPLELARAVFNILGHLSHMTRAATTVWLAARATDQKTAVAALVLSLVGCLLARAMRFLVDWTNRTELQPYDPISEICANITTIKMFAWEKKYLDWAKAYTEEDSTQPVYIRVFRHTMHIVLAVFQATLGHLTALIVLHAPATQGDLVRLRRQIHILVEQIADLFDTAVKWQDLRESNQVVEHGLRAETRPTIAKGGGSLAVDLRKCDFSWDQVVLSNIELQIPCGEFVMVRGKIGQGKSSLLEALSGEMEMRGEGAVNGRVAHVGQQPFILSGSVRANITFGLEHDHRWYTSVLKACALDEDIGQMAHGDLTTVSQATLSGGQRARVALARAVYHNRDIYLLDDTLAAVDPGVARQLLMNVLLGPTALLKPKTRVLVSNNDALCAFADQIITIDNGRISVVRNRQPQPFHSMPTVNTTSPVAKEGAEKEEPPNAKVDEKKAREAKEAKKAKEAKELKYSLANSFAKLNYYFQTCGWAIAVVITLVSFVESSLWNMAQSRLHHILSNPDPMMPTRYLKTDYLIAALRILVIKVEQLYNDHMVSHHCAPRLNTQFVHSILYAPTFDYQGVTNAFYAETEVLRRSLPYMLKMEMVFVTSLAAAALRVWRVGGKYALVGLPLLVWATRELDHIYLPVHTRVLRLGTRVREELVATRQTIVQGTRVIRGLGQSAAFMDEYINKFDNATKQFHMVLATNALNETARAVCAEAMTLLSVVLCIGRYSTVTHDLLTSCHNMVNSAMHVARFRTRLLDYTEYINSYMQFATLPKEQAGTTNVDGWPQEGQITFANYSMRYSGGPRVLDDICLDIRAGEKIGVVGRTGAGKSSLAKALFRLVEADAGAIYIDSKDISTIDPSTLRSQLAIIPQDPVLFAGSMRDNIDPLKEHTIEELWAAIVRAQLTDLVNQKAEPAVALMRSLTASVEDREKRKRAAVGPHCMWRRAGGSRGLDKWIEYDGRGYSIGQRQLVGLCRALLRRRKILVLDEATASMDGQTDQVVHRAIREEFRDSTVITIAHRLDTLAESDRIVVLDKGKVVQVGTKNELMHQAGLFAQLVHEQNI</sequence>
<reference evidence="9" key="1">
    <citation type="submission" date="2022-07" db="EMBL/GenBank/DDBJ databases">
        <title>Phylogenomic reconstructions and comparative analyses of Kickxellomycotina fungi.</title>
        <authorList>
            <person name="Reynolds N.K."/>
            <person name="Stajich J.E."/>
            <person name="Barry K."/>
            <person name="Grigoriev I.V."/>
            <person name="Crous P."/>
            <person name="Smith M.E."/>
        </authorList>
    </citation>
    <scope>NUCLEOTIDE SEQUENCE</scope>
    <source>
        <strain evidence="9">NRRL 3115</strain>
    </source>
</reference>
<feature type="transmembrane region" description="Helical" evidence="7">
    <location>
        <begin position="76"/>
        <end position="101"/>
    </location>
</feature>
<feature type="domain" description="ABC transporter" evidence="8">
    <location>
        <begin position="1040"/>
        <end position="1310"/>
    </location>
</feature>
<keyword evidence="4 7" id="KW-1133">Transmembrane helix</keyword>
<dbReference type="InterPro" id="IPR027417">
    <property type="entry name" value="P-loop_NTPase"/>
</dbReference>
<evidence type="ECO:0000256" key="5">
    <source>
        <dbReference type="ARBA" id="ARBA00023136"/>
    </source>
</evidence>
<protein>
    <recommendedName>
        <fullName evidence="8">ABC transporter domain-containing protein</fullName>
    </recommendedName>
</protein>
<keyword evidence="3" id="KW-0067">ATP-binding</keyword>
<keyword evidence="5 7" id="KW-0472">Membrane</keyword>
<feature type="domain" description="ABC transporter" evidence="8">
    <location>
        <begin position="456"/>
        <end position="678"/>
    </location>
</feature>
<evidence type="ECO:0000256" key="3">
    <source>
        <dbReference type="ARBA" id="ARBA00022840"/>
    </source>
</evidence>
<feature type="transmembrane region" description="Helical" evidence="7">
    <location>
        <begin position="190"/>
        <end position="211"/>
    </location>
</feature>
<dbReference type="Gene3D" id="3.40.50.300">
    <property type="entry name" value="P-loop containing nucleotide triphosphate hydrolases"/>
    <property type="match status" value="2"/>
</dbReference>
<evidence type="ECO:0000256" key="4">
    <source>
        <dbReference type="ARBA" id="ARBA00022989"/>
    </source>
</evidence>
<dbReference type="PROSITE" id="PS00211">
    <property type="entry name" value="ABC_TRANSPORTER_1"/>
    <property type="match status" value="1"/>
</dbReference>
<dbReference type="InterPro" id="IPR003593">
    <property type="entry name" value="AAA+_ATPase"/>
</dbReference>
<feature type="transmembrane region" description="Helical" evidence="7">
    <location>
        <begin position="6"/>
        <end position="25"/>
    </location>
</feature>
<dbReference type="GO" id="GO:0005524">
    <property type="term" value="F:ATP binding"/>
    <property type="evidence" value="ECO:0007669"/>
    <property type="project" value="UniProtKB-KW"/>
</dbReference>
<evidence type="ECO:0000259" key="8">
    <source>
        <dbReference type="PROSITE" id="PS50893"/>
    </source>
</evidence>
<evidence type="ECO:0000256" key="2">
    <source>
        <dbReference type="ARBA" id="ARBA00022741"/>
    </source>
</evidence>
<accession>A0A9W8G513</accession>
<dbReference type="Proteomes" id="UP001151518">
    <property type="component" value="Unassembled WGS sequence"/>
</dbReference>
<dbReference type="Pfam" id="PF00005">
    <property type="entry name" value="ABC_tran"/>
    <property type="match status" value="2"/>
</dbReference>
<dbReference type="CDD" id="cd03250">
    <property type="entry name" value="ABCC_MRP_domain1"/>
    <property type="match status" value="1"/>
</dbReference>
<feature type="compositionally biased region" description="Polar residues" evidence="6">
    <location>
        <begin position="665"/>
        <end position="678"/>
    </location>
</feature>
<dbReference type="InterPro" id="IPR036640">
    <property type="entry name" value="ABC1_TM_sf"/>
</dbReference>
<keyword evidence="1 7" id="KW-0812">Transmembrane</keyword>
<evidence type="ECO:0000313" key="9">
    <source>
        <dbReference type="EMBL" id="KAJ2672683.1"/>
    </source>
</evidence>
<dbReference type="EMBL" id="JANBTW010000078">
    <property type="protein sequence ID" value="KAJ2672683.1"/>
    <property type="molecule type" value="Genomic_DNA"/>
</dbReference>
<dbReference type="Gene3D" id="1.20.1560.10">
    <property type="entry name" value="ABC transporter type 1, transmembrane domain"/>
    <property type="match status" value="1"/>
</dbReference>
<name>A0A9W8G513_9FUNG</name>
<evidence type="ECO:0000313" key="10">
    <source>
        <dbReference type="Proteomes" id="UP001151518"/>
    </source>
</evidence>
<dbReference type="GO" id="GO:0016020">
    <property type="term" value="C:membrane"/>
    <property type="evidence" value="ECO:0007669"/>
    <property type="project" value="InterPro"/>
</dbReference>
<dbReference type="InterPro" id="IPR050173">
    <property type="entry name" value="ABC_transporter_C-like"/>
</dbReference>